<comment type="subcellular location">
    <subcellularLocation>
        <location evidence="1">Cell membrane</location>
        <topology evidence="1">Peripheral membrane protein</topology>
    </subcellularLocation>
</comment>
<comment type="caution">
    <text evidence="11">The sequence shown here is derived from an EMBL/GenBank/DDBJ whole genome shotgun (WGS) entry which is preliminary data.</text>
</comment>
<dbReference type="SUPFAM" id="SSF52540">
    <property type="entry name" value="P-loop containing nucleoside triphosphate hydrolases"/>
    <property type="match status" value="1"/>
</dbReference>
<keyword evidence="7 11" id="KW-0067">ATP-binding</keyword>
<gene>
    <name evidence="11" type="ORF">R3P95_18550</name>
</gene>
<evidence type="ECO:0000256" key="6">
    <source>
        <dbReference type="ARBA" id="ARBA00022741"/>
    </source>
</evidence>
<dbReference type="PANTHER" id="PTHR43297:SF14">
    <property type="entry name" value="ATPASE AAA-TYPE CORE DOMAIN-CONTAINING PROTEIN"/>
    <property type="match status" value="1"/>
</dbReference>
<keyword evidence="6" id="KW-0547">Nucleotide-binding</keyword>
<keyword evidence="9" id="KW-0472">Membrane</keyword>
<dbReference type="PANTHER" id="PTHR43297">
    <property type="entry name" value="OLIGOPEPTIDE TRANSPORT ATP-BINDING PROTEIN APPD"/>
    <property type="match status" value="1"/>
</dbReference>
<keyword evidence="5" id="KW-0997">Cell inner membrane</keyword>
<dbReference type="Proteomes" id="UP001185899">
    <property type="component" value="Unassembled WGS sequence"/>
</dbReference>
<dbReference type="PROSITE" id="PS00211">
    <property type="entry name" value="ABC_TRANSPORTER_1"/>
    <property type="match status" value="1"/>
</dbReference>
<keyword evidence="12" id="KW-1185">Reference proteome</keyword>
<dbReference type="InterPro" id="IPR050388">
    <property type="entry name" value="ABC_Ni/Peptide_Import"/>
</dbReference>
<dbReference type="Pfam" id="PF00005">
    <property type="entry name" value="ABC_tran"/>
    <property type="match status" value="1"/>
</dbReference>
<dbReference type="GO" id="GO:0005524">
    <property type="term" value="F:ATP binding"/>
    <property type="evidence" value="ECO:0007669"/>
    <property type="project" value="UniProtKB-KW"/>
</dbReference>
<evidence type="ECO:0000313" key="12">
    <source>
        <dbReference type="Proteomes" id="UP001185899"/>
    </source>
</evidence>
<dbReference type="EMBL" id="JAWLKE010000007">
    <property type="protein sequence ID" value="MDV6232555.1"/>
    <property type="molecule type" value="Genomic_DNA"/>
</dbReference>
<protein>
    <submittedName>
        <fullName evidence="11">ATP-binding cassette domain-containing protein</fullName>
    </submittedName>
</protein>
<evidence type="ECO:0000256" key="2">
    <source>
        <dbReference type="ARBA" id="ARBA00005417"/>
    </source>
</evidence>
<keyword evidence="4" id="KW-1003">Cell membrane</keyword>
<evidence type="ECO:0000259" key="10">
    <source>
        <dbReference type="PROSITE" id="PS50893"/>
    </source>
</evidence>
<keyword evidence="8" id="KW-1278">Translocase</keyword>
<dbReference type="PROSITE" id="PS50893">
    <property type="entry name" value="ABC_TRANSPORTER_2"/>
    <property type="match status" value="1"/>
</dbReference>
<evidence type="ECO:0000313" key="11">
    <source>
        <dbReference type="EMBL" id="MDV6232555.1"/>
    </source>
</evidence>
<proteinExistence type="inferred from homology"/>
<sequence length="241" mass="25386">MLAVDDLCIDAGRARIVRNVSFEIPDGRRLGLLGASGSGKSLIASALVGALPPGITCTGRIVVDGHGVAGVPTPRRPRPARPAMVFQDSATALNPMVTVGKQLRTPDASALLERVGLRDTERILASHPLELSGGQRQRVCIAVALARESPLVIADEPTTALDVISQARVLDALREVASLLLITHDIAVAAQLCDHLMVLDSGKVVESGSTAAILDRPESDLVVRMLDRARAADPFRQLVAP</sequence>
<comment type="similarity">
    <text evidence="2">Belongs to the ABC transporter superfamily.</text>
</comment>
<name>A0ABU4B236_9NOCA</name>
<dbReference type="InterPro" id="IPR003439">
    <property type="entry name" value="ABC_transporter-like_ATP-bd"/>
</dbReference>
<evidence type="ECO:0000256" key="9">
    <source>
        <dbReference type="ARBA" id="ARBA00023136"/>
    </source>
</evidence>
<evidence type="ECO:0000256" key="8">
    <source>
        <dbReference type="ARBA" id="ARBA00022967"/>
    </source>
</evidence>
<dbReference type="InterPro" id="IPR027417">
    <property type="entry name" value="P-loop_NTPase"/>
</dbReference>
<dbReference type="Gene3D" id="3.40.50.300">
    <property type="entry name" value="P-loop containing nucleotide triphosphate hydrolases"/>
    <property type="match status" value="1"/>
</dbReference>
<keyword evidence="3" id="KW-0813">Transport</keyword>
<evidence type="ECO:0000256" key="3">
    <source>
        <dbReference type="ARBA" id="ARBA00022448"/>
    </source>
</evidence>
<organism evidence="11 12">
    <name type="scientific">Rhodococcus cercidiphylli</name>
    <dbReference type="NCBI Taxonomy" id="489916"/>
    <lineage>
        <taxon>Bacteria</taxon>
        <taxon>Bacillati</taxon>
        <taxon>Actinomycetota</taxon>
        <taxon>Actinomycetes</taxon>
        <taxon>Mycobacteriales</taxon>
        <taxon>Nocardiaceae</taxon>
        <taxon>Rhodococcus</taxon>
    </lineage>
</organism>
<dbReference type="InterPro" id="IPR003593">
    <property type="entry name" value="AAA+_ATPase"/>
</dbReference>
<dbReference type="RefSeq" id="WP_317549111.1">
    <property type="nucleotide sequence ID" value="NZ_JAWLKE010000007.1"/>
</dbReference>
<accession>A0ABU4B236</accession>
<reference evidence="11 12" key="1">
    <citation type="submission" date="2023-10" db="EMBL/GenBank/DDBJ databases">
        <title>Development of a sustainable strategy for remediation of hydrocarbon-contaminated territories based on the waste exchange concept.</title>
        <authorList>
            <person name="Krivoruchko A."/>
        </authorList>
    </citation>
    <scope>NUCLEOTIDE SEQUENCE [LARGE SCALE GENOMIC DNA]</scope>
    <source>
        <strain evidence="11 12">IEGM 1322</strain>
    </source>
</reference>
<evidence type="ECO:0000256" key="5">
    <source>
        <dbReference type="ARBA" id="ARBA00022519"/>
    </source>
</evidence>
<evidence type="ECO:0000256" key="7">
    <source>
        <dbReference type="ARBA" id="ARBA00022840"/>
    </source>
</evidence>
<dbReference type="SMART" id="SM00382">
    <property type="entry name" value="AAA"/>
    <property type="match status" value="1"/>
</dbReference>
<evidence type="ECO:0000256" key="1">
    <source>
        <dbReference type="ARBA" id="ARBA00004202"/>
    </source>
</evidence>
<evidence type="ECO:0000256" key="4">
    <source>
        <dbReference type="ARBA" id="ARBA00022475"/>
    </source>
</evidence>
<feature type="domain" description="ABC transporter" evidence="10">
    <location>
        <begin position="2"/>
        <end position="226"/>
    </location>
</feature>
<dbReference type="InterPro" id="IPR017871">
    <property type="entry name" value="ABC_transporter-like_CS"/>
</dbReference>
<dbReference type="CDD" id="cd03257">
    <property type="entry name" value="ABC_NikE_OppD_transporters"/>
    <property type="match status" value="1"/>
</dbReference>